<dbReference type="AlphaFoldDB" id="A0A8D3A0B0"/>
<evidence type="ECO:0000259" key="12">
    <source>
        <dbReference type="Pfam" id="PF00891"/>
    </source>
</evidence>
<dbReference type="Gene3D" id="3.40.50.150">
    <property type="entry name" value="Vaccinia Virus protein VP39"/>
    <property type="match status" value="1"/>
</dbReference>
<feature type="active site" description="Proton acceptor" evidence="11">
    <location>
        <position position="260"/>
    </location>
</feature>
<dbReference type="PROSITE" id="PS51683">
    <property type="entry name" value="SAM_OMT_II"/>
    <property type="match status" value="1"/>
</dbReference>
<comment type="subunit">
    <text evidence="1">Homodimer.</text>
</comment>
<protein>
    <recommendedName>
        <fullName evidence="8">Acetylserotonin O-methyltransferase</fullName>
        <ecNumber evidence="7">2.1.1.4</ecNumber>
    </recommendedName>
    <alternativeName>
        <fullName evidence="9">Hydroxyindole O-methyltransferase</fullName>
    </alternativeName>
</protein>
<evidence type="ECO:0000256" key="10">
    <source>
        <dbReference type="ARBA" id="ARBA00043260"/>
    </source>
</evidence>
<evidence type="ECO:0000256" key="6">
    <source>
        <dbReference type="ARBA" id="ARBA00037926"/>
    </source>
</evidence>
<dbReference type="GeneTree" id="ENSGT00940000166228"/>
<dbReference type="CDD" id="cd02440">
    <property type="entry name" value="AdoMet_MTases"/>
    <property type="match status" value="1"/>
</dbReference>
<dbReference type="GO" id="GO:0046983">
    <property type="term" value="F:protein dimerization activity"/>
    <property type="evidence" value="ECO:0007669"/>
    <property type="project" value="InterPro"/>
</dbReference>
<comment type="function">
    <text evidence="5">Catalyzes the transfer of a methyl group onto N-acetylserotonin, producing melatonin (N-acetyl-5-methoxytryptamine).</text>
</comment>
<evidence type="ECO:0000256" key="2">
    <source>
        <dbReference type="ARBA" id="ARBA00022603"/>
    </source>
</evidence>
<evidence type="ECO:0000256" key="1">
    <source>
        <dbReference type="ARBA" id="ARBA00011738"/>
    </source>
</evidence>
<evidence type="ECO:0000313" key="14">
    <source>
        <dbReference type="Ensembl" id="ENSSMAP00000010475.2"/>
    </source>
</evidence>
<dbReference type="GO" id="GO:0032259">
    <property type="term" value="P:methylation"/>
    <property type="evidence" value="ECO:0007669"/>
    <property type="project" value="UniProtKB-KW"/>
</dbReference>
<proteinExistence type="predicted"/>
<dbReference type="PIRSF" id="PIRSF005739">
    <property type="entry name" value="O-mtase"/>
    <property type="match status" value="1"/>
</dbReference>
<sequence length="354" mass="39690">MAEHLSQSELDYPFKLLEYFNGFRVSKVIFSACELGVFDLLLRSQEPVSARHVARELSTSVDGMERLLDALVGIAILEVETNDGTAVYSSTDVANLYLAKDSAKSLHDMIIYQSQTIYPLWNNMVEAPPTGEGKNQNEKTFGLPTEDIFQAIYRSEEEMLKFMGLMNSSWILDGHDITTAFDLSCFQTIVDLGGCTGALAREMAMEYPSSTVTVFDLPQVVELAHRHFSQENDAVVFQTGDFFSGEIPAADLYVLARIIHDWPEEKCLTLLKKIYDTCRPGGGVLLVEAMLFENRRGPVMAQIFSLNMLVQAEGRERPPSEYTHLLRTTGFQNVQVCRTGKYYDAILATRSEGE</sequence>
<feature type="domain" description="O-methyltransferase dimerisation" evidence="13">
    <location>
        <begin position="17"/>
        <end position="99"/>
    </location>
</feature>
<keyword evidence="2" id="KW-0489">Methyltransferase</keyword>
<accession>A0A8D3A0B0</accession>
<evidence type="ECO:0000256" key="4">
    <source>
        <dbReference type="ARBA" id="ARBA00022691"/>
    </source>
</evidence>
<reference evidence="14" key="2">
    <citation type="submission" date="2025-08" db="UniProtKB">
        <authorList>
            <consortium name="Ensembl"/>
        </authorList>
    </citation>
    <scope>IDENTIFICATION</scope>
</reference>
<evidence type="ECO:0000256" key="3">
    <source>
        <dbReference type="ARBA" id="ARBA00022679"/>
    </source>
</evidence>
<dbReference type="FunFam" id="3.40.50.150:FF:000146">
    <property type="entry name" value="Acetylserotonin O-methyltransferase"/>
    <property type="match status" value="1"/>
</dbReference>
<dbReference type="Proteomes" id="UP000694558">
    <property type="component" value="Chromosome 17"/>
</dbReference>
<gene>
    <name evidence="14" type="primary">asmt2</name>
</gene>
<dbReference type="Ensembl" id="ENSSMAT00000010618.2">
    <property type="protein sequence ID" value="ENSSMAP00000010475.2"/>
    <property type="gene ID" value="ENSSMAG00000006433.2"/>
</dbReference>
<dbReference type="PANTHER" id="PTHR43712:SF2">
    <property type="entry name" value="O-METHYLTRANSFERASE CICE"/>
    <property type="match status" value="1"/>
</dbReference>
<organism evidence="14 15">
    <name type="scientific">Scophthalmus maximus</name>
    <name type="common">Turbot</name>
    <name type="synonym">Psetta maxima</name>
    <dbReference type="NCBI Taxonomy" id="52904"/>
    <lineage>
        <taxon>Eukaryota</taxon>
        <taxon>Metazoa</taxon>
        <taxon>Chordata</taxon>
        <taxon>Craniata</taxon>
        <taxon>Vertebrata</taxon>
        <taxon>Euteleostomi</taxon>
        <taxon>Actinopterygii</taxon>
        <taxon>Neopterygii</taxon>
        <taxon>Teleostei</taxon>
        <taxon>Neoteleostei</taxon>
        <taxon>Acanthomorphata</taxon>
        <taxon>Carangaria</taxon>
        <taxon>Pleuronectiformes</taxon>
        <taxon>Pleuronectoidei</taxon>
        <taxon>Scophthalmidae</taxon>
        <taxon>Scophthalmus</taxon>
    </lineage>
</organism>
<evidence type="ECO:0000256" key="9">
    <source>
        <dbReference type="ARBA" id="ARBA00043054"/>
    </source>
</evidence>
<dbReference type="GO" id="GO:0030187">
    <property type="term" value="P:melatonin biosynthetic process"/>
    <property type="evidence" value="ECO:0007669"/>
    <property type="project" value="UniProtKB-KW"/>
</dbReference>
<dbReference type="InterPro" id="IPR036390">
    <property type="entry name" value="WH_DNA-bd_sf"/>
</dbReference>
<keyword evidence="3" id="KW-0808">Transferase</keyword>
<feature type="domain" description="O-methyltransferase C-terminal" evidence="12">
    <location>
        <begin position="132"/>
        <end position="332"/>
    </location>
</feature>
<evidence type="ECO:0000256" key="7">
    <source>
        <dbReference type="ARBA" id="ARBA00039116"/>
    </source>
</evidence>
<keyword evidence="4" id="KW-0949">S-adenosyl-L-methionine</keyword>
<dbReference type="Gene3D" id="1.10.10.10">
    <property type="entry name" value="Winged helix-like DNA-binding domain superfamily/Winged helix DNA-binding domain"/>
    <property type="match status" value="1"/>
</dbReference>
<dbReference type="Pfam" id="PF08100">
    <property type="entry name" value="Dimerisation"/>
    <property type="match status" value="1"/>
</dbReference>
<dbReference type="PANTHER" id="PTHR43712">
    <property type="entry name" value="PUTATIVE (AFU_ORTHOLOGUE AFUA_4G14580)-RELATED"/>
    <property type="match status" value="1"/>
</dbReference>
<name>A0A8D3A0B0_SCOMX</name>
<dbReference type="EC" id="2.1.1.4" evidence="7"/>
<evidence type="ECO:0000256" key="8">
    <source>
        <dbReference type="ARBA" id="ARBA00040730"/>
    </source>
</evidence>
<dbReference type="GO" id="GO:0017096">
    <property type="term" value="F:acetylserotonin O-methyltransferase activity"/>
    <property type="evidence" value="ECO:0007669"/>
    <property type="project" value="UniProtKB-EC"/>
</dbReference>
<dbReference type="InterPro" id="IPR036388">
    <property type="entry name" value="WH-like_DNA-bd_sf"/>
</dbReference>
<dbReference type="InterPro" id="IPR012967">
    <property type="entry name" value="COMT_dimerisation"/>
</dbReference>
<evidence type="ECO:0000256" key="11">
    <source>
        <dbReference type="PIRSR" id="PIRSR005739-1"/>
    </source>
</evidence>
<comment type="pathway">
    <text evidence="6">Aromatic compound metabolism; melatonin biosynthesis; melatonin from serotonin: step 1/2.</text>
</comment>
<reference evidence="14" key="1">
    <citation type="submission" date="2023-05" db="EMBL/GenBank/DDBJ databases">
        <title>High-quality long-read genome of Scophthalmus maximus.</title>
        <authorList>
            <person name="Lien S."/>
            <person name="Martinez P."/>
        </authorList>
    </citation>
    <scope>NUCLEOTIDE SEQUENCE [LARGE SCALE GENOMIC DNA]</scope>
</reference>
<evidence type="ECO:0000259" key="13">
    <source>
        <dbReference type="Pfam" id="PF08100"/>
    </source>
</evidence>
<dbReference type="SUPFAM" id="SSF46785">
    <property type="entry name" value="Winged helix' DNA-binding domain"/>
    <property type="match status" value="1"/>
</dbReference>
<dbReference type="FunFam" id="1.10.10.10:FF:000358">
    <property type="entry name" value="Acetylserotonin O-methyltransferase"/>
    <property type="match status" value="1"/>
</dbReference>
<dbReference type="SUPFAM" id="SSF53335">
    <property type="entry name" value="S-adenosyl-L-methionine-dependent methyltransferases"/>
    <property type="match status" value="1"/>
</dbReference>
<evidence type="ECO:0000313" key="15">
    <source>
        <dbReference type="Proteomes" id="UP000694558"/>
    </source>
</evidence>
<dbReference type="InterPro" id="IPR016461">
    <property type="entry name" value="COMT-like"/>
</dbReference>
<dbReference type="InterPro" id="IPR029063">
    <property type="entry name" value="SAM-dependent_MTases_sf"/>
</dbReference>
<dbReference type="Pfam" id="PF00891">
    <property type="entry name" value="Methyltransf_2"/>
    <property type="match status" value="1"/>
</dbReference>
<evidence type="ECO:0000256" key="5">
    <source>
        <dbReference type="ARBA" id="ARBA00037645"/>
    </source>
</evidence>
<keyword evidence="10" id="KW-0471">Melatonin biosynthesis</keyword>
<dbReference type="InterPro" id="IPR001077">
    <property type="entry name" value="COMT_C"/>
</dbReference>